<dbReference type="PANTHER" id="PTHR43679">
    <property type="entry name" value="OCTANOYLTRANSFERASE LIPM-RELATED"/>
    <property type="match status" value="1"/>
</dbReference>
<keyword evidence="3" id="KW-1185">Reference proteome</keyword>
<sequence length="224" mass="25470">MTTAHLYNDLTPKSGRYNMHTDEWLLTQAIEQQQISLRFYRWEEPTLSLGYFQSRREFHPPVRLKNLPQVERLSGGGAILHDLELTYSIALPASHLISQNPTELYSVAHSAVIKALAEQQIEVAMRGEDQADRNDQFLCFLRGDRHDVLSGEHKILGSAQRRRKGAILQHGSLILGTSEFAPEIPGLQNLTNRQIDLEALTTTLFEKLKPLATTWQMALPVEFK</sequence>
<keyword evidence="2" id="KW-0012">Acyltransferase</keyword>
<dbReference type="SUPFAM" id="SSF55681">
    <property type="entry name" value="Class II aaRS and biotin synthetases"/>
    <property type="match status" value="1"/>
</dbReference>
<proteinExistence type="predicted"/>
<gene>
    <name evidence="2" type="primary">lipM</name>
    <name evidence="2" type="ORF">Pan54_42910</name>
</gene>
<dbReference type="GO" id="GO:0033819">
    <property type="term" value="F:lipoyl(octanoyl) transferase activity"/>
    <property type="evidence" value="ECO:0007669"/>
    <property type="project" value="UniProtKB-EC"/>
</dbReference>
<dbReference type="EMBL" id="SJPG01000001">
    <property type="protein sequence ID" value="TWT63538.1"/>
    <property type="molecule type" value="Genomic_DNA"/>
</dbReference>
<organism evidence="2 3">
    <name type="scientific">Rubinisphaera italica</name>
    <dbReference type="NCBI Taxonomy" id="2527969"/>
    <lineage>
        <taxon>Bacteria</taxon>
        <taxon>Pseudomonadati</taxon>
        <taxon>Planctomycetota</taxon>
        <taxon>Planctomycetia</taxon>
        <taxon>Planctomycetales</taxon>
        <taxon>Planctomycetaceae</taxon>
        <taxon>Rubinisphaera</taxon>
    </lineage>
</organism>
<dbReference type="AlphaFoldDB" id="A0A5C5XLG7"/>
<reference evidence="2 3" key="1">
    <citation type="submission" date="2019-02" db="EMBL/GenBank/DDBJ databases">
        <title>Deep-cultivation of Planctomycetes and their phenomic and genomic characterization uncovers novel biology.</title>
        <authorList>
            <person name="Wiegand S."/>
            <person name="Jogler M."/>
            <person name="Boedeker C."/>
            <person name="Pinto D."/>
            <person name="Vollmers J."/>
            <person name="Rivas-Marin E."/>
            <person name="Kohn T."/>
            <person name="Peeters S.H."/>
            <person name="Heuer A."/>
            <person name="Rast P."/>
            <person name="Oberbeckmann S."/>
            <person name="Bunk B."/>
            <person name="Jeske O."/>
            <person name="Meyerdierks A."/>
            <person name="Storesund J.E."/>
            <person name="Kallscheuer N."/>
            <person name="Luecker S."/>
            <person name="Lage O.M."/>
            <person name="Pohl T."/>
            <person name="Merkel B.J."/>
            <person name="Hornburger P."/>
            <person name="Mueller R.-W."/>
            <person name="Bruemmer F."/>
            <person name="Labrenz M."/>
            <person name="Spormann A.M."/>
            <person name="Op Den Camp H."/>
            <person name="Overmann J."/>
            <person name="Amann R."/>
            <person name="Jetten M.S.M."/>
            <person name="Mascher T."/>
            <person name="Medema M.H."/>
            <person name="Devos D.P."/>
            <person name="Kaster A.-K."/>
            <person name="Ovreas L."/>
            <person name="Rohde M."/>
            <person name="Galperin M.Y."/>
            <person name="Jogler C."/>
        </authorList>
    </citation>
    <scope>NUCLEOTIDE SEQUENCE [LARGE SCALE GENOMIC DNA]</scope>
    <source>
        <strain evidence="2 3">Pan54</strain>
    </source>
</reference>
<comment type="caution">
    <text evidence="2">The sequence shown here is derived from an EMBL/GenBank/DDBJ whole genome shotgun (WGS) entry which is preliminary data.</text>
</comment>
<dbReference type="RefSeq" id="WP_146505268.1">
    <property type="nucleotide sequence ID" value="NZ_SJPG01000001.1"/>
</dbReference>
<dbReference type="InterPro" id="IPR045864">
    <property type="entry name" value="aa-tRNA-synth_II/BPL/LPL"/>
</dbReference>
<accession>A0A5C5XLG7</accession>
<name>A0A5C5XLG7_9PLAN</name>
<dbReference type="Pfam" id="PF21948">
    <property type="entry name" value="LplA-B_cat"/>
    <property type="match status" value="1"/>
</dbReference>
<protein>
    <submittedName>
        <fullName evidence="2">Octanoyltransferase LipM</fullName>
        <ecNumber evidence="2">2.3.1.181</ecNumber>
    </submittedName>
</protein>
<dbReference type="PANTHER" id="PTHR43679:SF2">
    <property type="entry name" value="OCTANOYL-[GCVH]:PROTEIN N-OCTANOYLTRANSFERASE"/>
    <property type="match status" value="1"/>
</dbReference>
<dbReference type="Proteomes" id="UP000316095">
    <property type="component" value="Unassembled WGS sequence"/>
</dbReference>
<dbReference type="EC" id="2.3.1.181" evidence="2"/>
<dbReference type="InterPro" id="IPR004143">
    <property type="entry name" value="BPL_LPL_catalytic"/>
</dbReference>
<dbReference type="PROSITE" id="PS51733">
    <property type="entry name" value="BPL_LPL_CATALYTIC"/>
    <property type="match status" value="1"/>
</dbReference>
<feature type="domain" description="BPL/LPL catalytic" evidence="1">
    <location>
        <begin position="31"/>
        <end position="216"/>
    </location>
</feature>
<evidence type="ECO:0000313" key="3">
    <source>
        <dbReference type="Proteomes" id="UP000316095"/>
    </source>
</evidence>
<dbReference type="OrthoDB" id="9774653at2"/>
<evidence type="ECO:0000313" key="2">
    <source>
        <dbReference type="EMBL" id="TWT63538.1"/>
    </source>
</evidence>
<evidence type="ECO:0000259" key="1">
    <source>
        <dbReference type="PROSITE" id="PS51733"/>
    </source>
</evidence>
<keyword evidence="2" id="KW-0808">Transferase</keyword>
<dbReference type="Gene3D" id="3.30.930.10">
    <property type="entry name" value="Bira Bifunctional Protein, Domain 2"/>
    <property type="match status" value="1"/>
</dbReference>
<dbReference type="InterPro" id="IPR050664">
    <property type="entry name" value="Octanoyltrans_LipM/LipL"/>
</dbReference>